<accession>A0A2I0JIG8</accession>
<organism evidence="1 2">
    <name type="scientific">Punica granatum</name>
    <name type="common">Pomegranate</name>
    <dbReference type="NCBI Taxonomy" id="22663"/>
    <lineage>
        <taxon>Eukaryota</taxon>
        <taxon>Viridiplantae</taxon>
        <taxon>Streptophyta</taxon>
        <taxon>Embryophyta</taxon>
        <taxon>Tracheophyta</taxon>
        <taxon>Spermatophyta</taxon>
        <taxon>Magnoliopsida</taxon>
        <taxon>eudicotyledons</taxon>
        <taxon>Gunneridae</taxon>
        <taxon>Pentapetalae</taxon>
        <taxon>rosids</taxon>
        <taxon>malvids</taxon>
        <taxon>Myrtales</taxon>
        <taxon>Lythraceae</taxon>
        <taxon>Punica</taxon>
    </lineage>
</organism>
<keyword evidence="2" id="KW-1185">Reference proteome</keyword>
<evidence type="ECO:0000313" key="1">
    <source>
        <dbReference type="EMBL" id="PKI56031.1"/>
    </source>
</evidence>
<protein>
    <submittedName>
        <fullName evidence="1">Uncharacterized protein</fullName>
    </submittedName>
</protein>
<dbReference type="AlphaFoldDB" id="A0A2I0JIG8"/>
<gene>
    <name evidence="1" type="ORF">CRG98_023571</name>
</gene>
<name>A0A2I0JIG8_PUNGR</name>
<proteinExistence type="predicted"/>
<evidence type="ECO:0000313" key="2">
    <source>
        <dbReference type="Proteomes" id="UP000233551"/>
    </source>
</evidence>
<reference evidence="1 2" key="1">
    <citation type="submission" date="2017-11" db="EMBL/GenBank/DDBJ databases">
        <title>De-novo sequencing of pomegranate (Punica granatum L.) genome.</title>
        <authorList>
            <person name="Akparov Z."/>
            <person name="Amiraslanov A."/>
            <person name="Hajiyeva S."/>
            <person name="Abbasov M."/>
            <person name="Kaur K."/>
            <person name="Hamwieh A."/>
            <person name="Solovyev V."/>
            <person name="Salamov A."/>
            <person name="Braich B."/>
            <person name="Kosarev P."/>
            <person name="Mahmoud A."/>
            <person name="Hajiyev E."/>
            <person name="Babayeva S."/>
            <person name="Izzatullayeva V."/>
            <person name="Mammadov A."/>
            <person name="Mammadov A."/>
            <person name="Sharifova S."/>
            <person name="Ojaghi J."/>
            <person name="Eynullazada K."/>
            <person name="Bayramov B."/>
            <person name="Abdulazimova A."/>
            <person name="Shahmuradov I."/>
        </authorList>
    </citation>
    <scope>NUCLEOTIDE SEQUENCE [LARGE SCALE GENOMIC DNA]</scope>
    <source>
        <strain evidence="2">cv. AG2017</strain>
        <tissue evidence="1">Leaf</tissue>
    </source>
</reference>
<comment type="caution">
    <text evidence="1">The sequence shown here is derived from an EMBL/GenBank/DDBJ whole genome shotgun (WGS) entry which is preliminary data.</text>
</comment>
<sequence length="104" mass="11658">MARDVEQESLYLYDQARPYAISRPDSARAWAYNFLPMPDPFCEQVGNSFLTSLFKPALPPLYLIEGGVGRERGNLVAVILGRPQSSGEVHMKWLNSYFSSAVDS</sequence>
<dbReference type="Proteomes" id="UP000233551">
    <property type="component" value="Unassembled WGS sequence"/>
</dbReference>
<dbReference type="EMBL" id="PGOL01001639">
    <property type="protein sequence ID" value="PKI56031.1"/>
    <property type="molecule type" value="Genomic_DNA"/>
</dbReference>